<dbReference type="RefSeq" id="WP_267637453.1">
    <property type="nucleotide sequence ID" value="NZ_JAODIY010000009.1"/>
</dbReference>
<feature type="domain" description="HVO-0234-like beta-propeller" evidence="1">
    <location>
        <begin position="17"/>
        <end position="292"/>
    </location>
</feature>
<dbReference type="AlphaFoldDB" id="A0ABD5XA04"/>
<comment type="caution">
    <text evidence="2">The sequence shown here is derived from an EMBL/GenBank/DDBJ whole genome shotgun (WGS) entry which is preliminary data.</text>
</comment>
<proteinExistence type="predicted"/>
<sequence length="296" mass="31603">MAGPDTEDETDGDNATDERSLFEERYGETIIYVASEIGVVRVAVSRARVGEYGLIKRCTATDIATDDGGVVVGSEEDIFAGTVEADSFTALGFGSKAAVGFDDDTVYAARADGRVSRLEDVSLGESLEKTDWEQSGAVAGPSEFDGSLLAADDGVFRVGLEAKQVGDLSDVTTVARGPEEGCQLLAGTTNGLYEYVDDWKQVRSCPVRTVLTDGNRSWVLTESSEILRRDGQMWTELDTPNTEHIVDIARGESLYAVTEAGELLVAASADMTSDGHEGWHSQRIGARGIRALSTLA</sequence>
<evidence type="ECO:0000313" key="3">
    <source>
        <dbReference type="Proteomes" id="UP001596414"/>
    </source>
</evidence>
<evidence type="ECO:0000259" key="1">
    <source>
        <dbReference type="Pfam" id="PF23366"/>
    </source>
</evidence>
<organism evidence="2 3">
    <name type="scientific">Halovenus rubra</name>
    <dbReference type="NCBI Taxonomy" id="869890"/>
    <lineage>
        <taxon>Archaea</taxon>
        <taxon>Methanobacteriati</taxon>
        <taxon>Methanobacteriota</taxon>
        <taxon>Stenosarchaea group</taxon>
        <taxon>Halobacteria</taxon>
        <taxon>Halobacteriales</taxon>
        <taxon>Haloarculaceae</taxon>
        <taxon>Halovenus</taxon>
    </lineage>
</organism>
<accession>A0ABD5XA04</accession>
<evidence type="ECO:0000313" key="2">
    <source>
        <dbReference type="EMBL" id="MFC7126732.1"/>
    </source>
</evidence>
<dbReference type="InterPro" id="IPR056505">
    <property type="entry name" value="Beta-prop_HVO_0234"/>
</dbReference>
<dbReference type="EMBL" id="JBHSZQ010000047">
    <property type="protein sequence ID" value="MFC7126732.1"/>
    <property type="molecule type" value="Genomic_DNA"/>
</dbReference>
<dbReference type="Proteomes" id="UP001596414">
    <property type="component" value="Unassembled WGS sequence"/>
</dbReference>
<reference evidence="2 3" key="1">
    <citation type="journal article" date="2014" name="Int. J. Syst. Evol. Microbiol.">
        <title>Complete genome sequence of Corynebacterium casei LMG S-19264T (=DSM 44701T), isolated from a smear-ripened cheese.</title>
        <authorList>
            <consortium name="US DOE Joint Genome Institute (JGI-PGF)"/>
            <person name="Walter F."/>
            <person name="Albersmeier A."/>
            <person name="Kalinowski J."/>
            <person name="Ruckert C."/>
        </authorList>
    </citation>
    <scope>NUCLEOTIDE SEQUENCE [LARGE SCALE GENOMIC DNA]</scope>
    <source>
        <strain evidence="2 3">CGMCC 4.7215</strain>
    </source>
</reference>
<protein>
    <recommendedName>
        <fullName evidence="1">HVO-0234-like beta-propeller domain-containing protein</fullName>
    </recommendedName>
</protein>
<gene>
    <name evidence="2" type="ORF">ACFQJ7_11970</name>
</gene>
<name>A0ABD5XA04_9EURY</name>
<dbReference type="Pfam" id="PF23366">
    <property type="entry name" value="Beta-prop_HVO_0234"/>
    <property type="match status" value="1"/>
</dbReference>